<keyword evidence="1" id="KW-0805">Transcription regulation</keyword>
<dbReference type="Pfam" id="PF04542">
    <property type="entry name" value="Sigma70_r2"/>
    <property type="match status" value="1"/>
</dbReference>
<dbReference type="SUPFAM" id="SSF88946">
    <property type="entry name" value="Sigma2 domain of RNA polymerase sigma factors"/>
    <property type="match status" value="1"/>
</dbReference>
<keyword evidence="3" id="KW-0238">DNA-binding</keyword>
<dbReference type="Gene3D" id="1.10.10.10">
    <property type="entry name" value="Winged helix-like DNA-binding domain superfamily/Winged helix DNA-binding domain"/>
    <property type="match status" value="2"/>
</dbReference>
<dbReference type="Gene3D" id="1.20.120.1810">
    <property type="match status" value="1"/>
</dbReference>
<evidence type="ECO:0000313" key="9">
    <source>
        <dbReference type="Proteomes" id="UP000265581"/>
    </source>
</evidence>
<dbReference type="CDD" id="cd06171">
    <property type="entry name" value="Sigma70_r4"/>
    <property type="match status" value="1"/>
</dbReference>
<evidence type="ECO:0000313" key="8">
    <source>
        <dbReference type="EMBL" id="REK72450.1"/>
    </source>
</evidence>
<dbReference type="InterPro" id="IPR014284">
    <property type="entry name" value="RNA_pol_sigma-70_dom"/>
</dbReference>
<comment type="caution">
    <text evidence="8">The sequence shown here is derived from an EMBL/GenBank/DDBJ whole genome shotgun (WGS) entry which is preliminary data.</text>
</comment>
<name>A0A371PAH9_9ACTN</name>
<evidence type="ECO:0000259" key="7">
    <source>
        <dbReference type="Pfam" id="PF04545"/>
    </source>
</evidence>
<dbReference type="InterPro" id="IPR007627">
    <property type="entry name" value="RNA_pol_sigma70_r2"/>
</dbReference>
<dbReference type="InterPro" id="IPR013324">
    <property type="entry name" value="RNA_pol_sigma_r3/r4-like"/>
</dbReference>
<dbReference type="OrthoDB" id="9804285at2"/>
<dbReference type="GO" id="GO:0016987">
    <property type="term" value="F:sigma factor activity"/>
    <property type="evidence" value="ECO:0007669"/>
    <property type="project" value="UniProtKB-KW"/>
</dbReference>
<reference evidence="8 9" key="1">
    <citation type="submission" date="2018-08" db="EMBL/GenBank/DDBJ databases">
        <title>Aeromicrobium sp. M2KJ-4, whole genome shotgun sequence.</title>
        <authorList>
            <person name="Tuo L."/>
        </authorList>
    </citation>
    <scope>NUCLEOTIDE SEQUENCE [LARGE SCALE GENOMIC DNA]</scope>
    <source>
        <strain evidence="8 9">M2KJ-4</strain>
    </source>
</reference>
<dbReference type="GO" id="GO:0003677">
    <property type="term" value="F:DNA binding"/>
    <property type="evidence" value="ECO:0007669"/>
    <property type="project" value="UniProtKB-KW"/>
</dbReference>
<dbReference type="GO" id="GO:0006352">
    <property type="term" value="P:DNA-templated transcription initiation"/>
    <property type="evidence" value="ECO:0007669"/>
    <property type="project" value="InterPro"/>
</dbReference>
<dbReference type="PANTHER" id="PTHR30385:SF4">
    <property type="entry name" value="RNA POLYMERASE SIGMA-E FACTOR"/>
    <property type="match status" value="1"/>
</dbReference>
<dbReference type="InterPro" id="IPR007630">
    <property type="entry name" value="RNA_pol_sigma70_r4"/>
</dbReference>
<feature type="domain" description="RNA polymerase sigma-70 region 4" evidence="7">
    <location>
        <begin position="199"/>
        <end position="246"/>
    </location>
</feature>
<sequence length="254" mass="27792">MDHSHDVSDRRVAELLAAIDRTTSSHERDVLEDQLVRQCLPLAERLASRYRDRGAELDDLVAVANLALVNAVRRFEPSRGTFHGFAVATILGEIKKHFRDHCWMIRPTRSVQEMQPRVRQAREELLERGEEPTGAVIAAHLGVPREVVTEALAASGHFSPQSLDAPSGASGRPLVETVVGDGDDFTAADDLMTAAAGCAQLTADEKHLLRLRYYDDLTQQGIAERIGVSQMQVSRRLASVLAKIREGSAIVGAA</sequence>
<dbReference type="EMBL" id="QUBR01000001">
    <property type="protein sequence ID" value="REK72450.1"/>
    <property type="molecule type" value="Genomic_DNA"/>
</dbReference>
<organism evidence="8 9">
    <name type="scientific">Aeromicrobium endophyticum</name>
    <dbReference type="NCBI Taxonomy" id="2292704"/>
    <lineage>
        <taxon>Bacteria</taxon>
        <taxon>Bacillati</taxon>
        <taxon>Actinomycetota</taxon>
        <taxon>Actinomycetes</taxon>
        <taxon>Propionibacteriales</taxon>
        <taxon>Nocardioidaceae</taxon>
        <taxon>Aeromicrobium</taxon>
    </lineage>
</organism>
<keyword evidence="4" id="KW-0804">Transcription</keyword>
<evidence type="ECO:0000256" key="3">
    <source>
        <dbReference type="ARBA" id="ARBA00023125"/>
    </source>
</evidence>
<feature type="domain" description="RNA polymerase sigma-70 region 3" evidence="5">
    <location>
        <begin position="117"/>
        <end position="186"/>
    </location>
</feature>
<dbReference type="InterPro" id="IPR000943">
    <property type="entry name" value="RNA_pol_sigma70"/>
</dbReference>
<dbReference type="InterPro" id="IPR036388">
    <property type="entry name" value="WH-like_DNA-bd_sf"/>
</dbReference>
<dbReference type="InterPro" id="IPR013325">
    <property type="entry name" value="RNA_pol_sigma_r2"/>
</dbReference>
<evidence type="ECO:0000259" key="6">
    <source>
        <dbReference type="Pfam" id="PF04542"/>
    </source>
</evidence>
<evidence type="ECO:0000256" key="2">
    <source>
        <dbReference type="ARBA" id="ARBA00023082"/>
    </source>
</evidence>
<dbReference type="Pfam" id="PF04539">
    <property type="entry name" value="Sigma70_r3"/>
    <property type="match status" value="1"/>
</dbReference>
<protein>
    <submittedName>
        <fullName evidence="8">DUF134 domain-containing protein</fullName>
    </submittedName>
</protein>
<gene>
    <name evidence="8" type="ORF">DX116_02130</name>
</gene>
<dbReference type="Pfam" id="PF04545">
    <property type="entry name" value="Sigma70_r4"/>
    <property type="match status" value="1"/>
</dbReference>
<dbReference type="InterPro" id="IPR007624">
    <property type="entry name" value="RNA_pol_sigma70_r3"/>
</dbReference>
<dbReference type="AlphaFoldDB" id="A0A371PAH9"/>
<evidence type="ECO:0000256" key="1">
    <source>
        <dbReference type="ARBA" id="ARBA00023015"/>
    </source>
</evidence>
<dbReference type="PANTHER" id="PTHR30385">
    <property type="entry name" value="SIGMA FACTOR F FLAGELLAR"/>
    <property type="match status" value="1"/>
</dbReference>
<feature type="domain" description="RNA polymerase sigma-70 region 2" evidence="6">
    <location>
        <begin position="35"/>
        <end position="101"/>
    </location>
</feature>
<evidence type="ECO:0000256" key="4">
    <source>
        <dbReference type="ARBA" id="ARBA00023163"/>
    </source>
</evidence>
<accession>A0A371PAH9</accession>
<dbReference type="Proteomes" id="UP000265581">
    <property type="component" value="Unassembled WGS sequence"/>
</dbReference>
<dbReference type="RefSeq" id="WP_119702565.1">
    <property type="nucleotide sequence ID" value="NZ_JBHSOI010000001.1"/>
</dbReference>
<dbReference type="NCBIfam" id="TIGR02937">
    <property type="entry name" value="sigma70-ECF"/>
    <property type="match status" value="1"/>
</dbReference>
<dbReference type="SUPFAM" id="SSF88659">
    <property type="entry name" value="Sigma3 and sigma4 domains of RNA polymerase sigma factors"/>
    <property type="match status" value="2"/>
</dbReference>
<keyword evidence="9" id="KW-1185">Reference proteome</keyword>
<keyword evidence="2" id="KW-0731">Sigma factor</keyword>
<proteinExistence type="predicted"/>
<evidence type="ECO:0000259" key="5">
    <source>
        <dbReference type="Pfam" id="PF04539"/>
    </source>
</evidence>
<dbReference type="PRINTS" id="PR00046">
    <property type="entry name" value="SIGMA70FCT"/>
</dbReference>